<dbReference type="EMBL" id="JACXAE010000050">
    <property type="protein sequence ID" value="MBD2773195.1"/>
    <property type="molecule type" value="Genomic_DNA"/>
</dbReference>
<keyword evidence="3" id="KW-1185">Reference proteome</keyword>
<evidence type="ECO:0000256" key="1">
    <source>
        <dbReference type="SAM" id="MobiDB-lite"/>
    </source>
</evidence>
<evidence type="ECO:0000313" key="3">
    <source>
        <dbReference type="Proteomes" id="UP000629098"/>
    </source>
</evidence>
<organism evidence="2 3">
    <name type="scientific">Iningainema tapete BLCC-T55</name>
    <dbReference type="NCBI Taxonomy" id="2748662"/>
    <lineage>
        <taxon>Bacteria</taxon>
        <taxon>Bacillati</taxon>
        <taxon>Cyanobacteriota</taxon>
        <taxon>Cyanophyceae</taxon>
        <taxon>Nostocales</taxon>
        <taxon>Scytonemataceae</taxon>
        <taxon>Iningainema tapete</taxon>
    </lineage>
</organism>
<gene>
    <name evidence="2" type="ORF">ICL16_14240</name>
</gene>
<evidence type="ECO:0000313" key="2">
    <source>
        <dbReference type="EMBL" id="MBD2773195.1"/>
    </source>
</evidence>
<name>A0A8J6XCM2_9CYAN</name>
<accession>A0A8J6XCM2</accession>
<feature type="compositionally biased region" description="Polar residues" evidence="1">
    <location>
        <begin position="32"/>
        <end position="45"/>
    </location>
</feature>
<dbReference type="RefSeq" id="WP_190828684.1">
    <property type="nucleotide sequence ID" value="NZ_CAWPPI010000050.1"/>
</dbReference>
<dbReference type="Proteomes" id="UP000629098">
    <property type="component" value="Unassembled WGS sequence"/>
</dbReference>
<comment type="caution">
    <text evidence="2">The sequence shown here is derived from an EMBL/GenBank/DDBJ whole genome shotgun (WGS) entry which is preliminary data.</text>
</comment>
<sequence>MKEYFHSFLSYCSMGLIGLSLFAQTNINTKPVNSETQSTQISTKVAKTESKSEPELVKTPLLANQPVVKINQPQRTLSLAITVDDPSFLKVQPGEEITVGQVISDNTIERDRLNKQRSAIELQIKNLQSKDIPKPVVPEKLLPAKVLPAADYTEEKANIVQAQMKLTQAQLILASRTP</sequence>
<protein>
    <submittedName>
        <fullName evidence="2">Uncharacterized protein</fullName>
    </submittedName>
</protein>
<proteinExistence type="predicted"/>
<feature type="region of interest" description="Disordered" evidence="1">
    <location>
        <begin position="32"/>
        <end position="53"/>
    </location>
</feature>
<dbReference type="AlphaFoldDB" id="A0A8J6XCM2"/>
<reference evidence="2" key="1">
    <citation type="submission" date="2020-09" db="EMBL/GenBank/DDBJ databases">
        <title>Iningainema tapete sp. nov. (Scytonemataceae, Cyanobacteria) from greenhouses in central Florida (USA) produces two types of nodularin with biosynthetic potential for microcystin-LR and anabaenopeptins.</title>
        <authorList>
            <person name="Berthold D.E."/>
            <person name="Lefler F.W."/>
            <person name="Huang I.-S."/>
            <person name="Abdulla H."/>
            <person name="Zimba P.V."/>
            <person name="Laughinghouse H.D. IV."/>
        </authorList>
    </citation>
    <scope>NUCLEOTIDE SEQUENCE</scope>
    <source>
        <strain evidence="2">BLCCT55</strain>
    </source>
</reference>